<dbReference type="Proteomes" id="UP000712281">
    <property type="component" value="Unassembled WGS sequence"/>
</dbReference>
<dbReference type="EMBL" id="QGKW02000007">
    <property type="protein sequence ID" value="KAF2617054.1"/>
    <property type="molecule type" value="Genomic_DNA"/>
</dbReference>
<gene>
    <name evidence="2" type="ORF">F2Q68_00040023</name>
</gene>
<reference evidence="2" key="1">
    <citation type="submission" date="2019-12" db="EMBL/GenBank/DDBJ databases">
        <title>Genome sequencing and annotation of Brassica cretica.</title>
        <authorList>
            <person name="Studholme D.J."/>
            <person name="Sarris P.F."/>
        </authorList>
    </citation>
    <scope>NUCLEOTIDE SEQUENCE</scope>
    <source>
        <strain evidence="2">PFS-001/15</strain>
        <tissue evidence="2">Leaf</tissue>
    </source>
</reference>
<feature type="compositionally biased region" description="Basic and acidic residues" evidence="1">
    <location>
        <begin position="24"/>
        <end position="39"/>
    </location>
</feature>
<feature type="region of interest" description="Disordered" evidence="1">
    <location>
        <begin position="1"/>
        <end position="104"/>
    </location>
</feature>
<evidence type="ECO:0000313" key="2">
    <source>
        <dbReference type="EMBL" id="KAF2617054.1"/>
    </source>
</evidence>
<feature type="region of interest" description="Disordered" evidence="1">
    <location>
        <begin position="116"/>
        <end position="142"/>
    </location>
</feature>
<dbReference type="AlphaFoldDB" id="A0A8S9MAT9"/>
<feature type="compositionally biased region" description="Basic and acidic residues" evidence="1">
    <location>
        <begin position="86"/>
        <end position="104"/>
    </location>
</feature>
<accession>A0A8S9MAT9</accession>
<feature type="region of interest" description="Disordered" evidence="1">
    <location>
        <begin position="179"/>
        <end position="231"/>
    </location>
</feature>
<feature type="compositionally biased region" description="Basic residues" evidence="1">
    <location>
        <begin position="73"/>
        <end position="85"/>
    </location>
</feature>
<organism evidence="2 3">
    <name type="scientific">Brassica cretica</name>
    <name type="common">Mustard</name>
    <dbReference type="NCBI Taxonomy" id="69181"/>
    <lineage>
        <taxon>Eukaryota</taxon>
        <taxon>Viridiplantae</taxon>
        <taxon>Streptophyta</taxon>
        <taxon>Embryophyta</taxon>
        <taxon>Tracheophyta</taxon>
        <taxon>Spermatophyta</taxon>
        <taxon>Magnoliopsida</taxon>
        <taxon>eudicotyledons</taxon>
        <taxon>Gunneridae</taxon>
        <taxon>Pentapetalae</taxon>
        <taxon>rosids</taxon>
        <taxon>malvids</taxon>
        <taxon>Brassicales</taxon>
        <taxon>Brassicaceae</taxon>
        <taxon>Brassiceae</taxon>
        <taxon>Brassica</taxon>
    </lineage>
</organism>
<protein>
    <submittedName>
        <fullName evidence="2">Uncharacterized protein</fullName>
    </submittedName>
</protein>
<proteinExistence type="predicted"/>
<sequence>MNSSRPSSLVIPPAPILDPVNIESSREDLVRESSDRETAEPSVTDGNRKKRSASGSSASTEAHTWTESDEPPKKKKKKEKKKRKKPVEERSEPSRDVGGRELVTHDGYSCDVVAQASGDHAIEGSNEPTGRGLWGSPVQERGDLSGVKRTEYASELTTAPAVPNLAPAAVNLTVREESSTPALGVGDGDPTLLPAEDGTGLDSENLVELSDSSDEGDGGDKSNEQVPASNLLGTEEDLGSLRLKNKATSMKLRIHLIRQQVGLKKPLICSELKLDLVSQRLLLVAGLGLHLLELLSYVRMFRSIELDHEVFSLRVELIAKVEDSGPEVGSNTGFFDSISSGFFDD</sequence>
<evidence type="ECO:0000313" key="3">
    <source>
        <dbReference type="Proteomes" id="UP000712281"/>
    </source>
</evidence>
<name>A0A8S9MAT9_BRACR</name>
<comment type="caution">
    <text evidence="2">The sequence shown here is derived from an EMBL/GenBank/DDBJ whole genome shotgun (WGS) entry which is preliminary data.</text>
</comment>
<evidence type="ECO:0000256" key="1">
    <source>
        <dbReference type="SAM" id="MobiDB-lite"/>
    </source>
</evidence>